<dbReference type="GO" id="GO:0005886">
    <property type="term" value="C:plasma membrane"/>
    <property type="evidence" value="ECO:0007669"/>
    <property type="project" value="UniProtKB-SubCell"/>
</dbReference>
<feature type="transmembrane region" description="Helical" evidence="9">
    <location>
        <begin position="131"/>
        <end position="159"/>
    </location>
</feature>
<dbReference type="Gene3D" id="1.10.3470.10">
    <property type="entry name" value="ABC transporter involved in vitamin B12 uptake, BtuC"/>
    <property type="match status" value="1"/>
</dbReference>
<feature type="transmembrane region" description="Helical" evidence="9">
    <location>
        <begin position="6"/>
        <end position="29"/>
    </location>
</feature>
<accession>A0A329TRJ3</accession>
<evidence type="ECO:0000313" key="10">
    <source>
        <dbReference type="EMBL" id="RAW52557.1"/>
    </source>
</evidence>
<dbReference type="InterPro" id="IPR052157">
    <property type="entry name" value="BCAA_transport_permease"/>
</dbReference>
<evidence type="ECO:0000256" key="8">
    <source>
        <dbReference type="ARBA" id="ARBA00037998"/>
    </source>
</evidence>
<dbReference type="GO" id="GO:0022857">
    <property type="term" value="F:transmembrane transporter activity"/>
    <property type="evidence" value="ECO:0007669"/>
    <property type="project" value="InterPro"/>
</dbReference>
<protein>
    <submittedName>
        <fullName evidence="10">Branched-chain amino acid ABC transporter permease</fullName>
    </submittedName>
</protein>
<dbReference type="PANTHER" id="PTHR11795:SF445">
    <property type="entry name" value="AMINO ACID ABC TRANSPORTER PERMEASE PROTEIN"/>
    <property type="match status" value="1"/>
</dbReference>
<feature type="transmembrane region" description="Helical" evidence="9">
    <location>
        <begin position="189"/>
        <end position="214"/>
    </location>
</feature>
<feature type="transmembrane region" description="Helical" evidence="9">
    <location>
        <begin position="226"/>
        <end position="251"/>
    </location>
</feature>
<dbReference type="OrthoDB" id="9807115at2"/>
<keyword evidence="7 9" id="KW-0472">Membrane</keyword>
<sequence length="292" mass="31437">MVVTFFQAVFGGLAQGCVYALIALGYSVIYSTLKMGHFAQGEFYMVGAFVGLTLFTRMKLPVVIAFAGAALFTSILMLVLERLAYRPLYNRPSMSLLMATLGMQYVVQEIVRDIWGSDVVRSDNIFPQKNFLIGGLVITAQNLLIILICAVLMIALTVFMKYSKTGRAMTAVSMNRKAASLMGVRTPTIIMATYVIAACLAAVAGVMMGPIYSVKYSMGTTFGNKAMTAAVMGGFGSLPGAMLGSVLLGIVESLCSLYISTAYKDVFSFVILVIVLFCRPQGILGKKSITKV</sequence>
<comment type="similarity">
    <text evidence="8">Belongs to the binding-protein-dependent transport system permease family. LivHM subfamily.</text>
</comment>
<evidence type="ECO:0000256" key="7">
    <source>
        <dbReference type="ARBA" id="ARBA00023136"/>
    </source>
</evidence>
<evidence type="ECO:0000256" key="3">
    <source>
        <dbReference type="ARBA" id="ARBA00022475"/>
    </source>
</evidence>
<evidence type="ECO:0000313" key="11">
    <source>
        <dbReference type="Proteomes" id="UP000251144"/>
    </source>
</evidence>
<comment type="subcellular location">
    <subcellularLocation>
        <location evidence="1">Cell membrane</location>
        <topology evidence="1">Multi-pass membrane protein</topology>
    </subcellularLocation>
</comment>
<comment type="caution">
    <text evidence="10">The sequence shown here is derived from an EMBL/GenBank/DDBJ whole genome shotgun (WGS) entry which is preliminary data.</text>
</comment>
<proteinExistence type="inferred from homology"/>
<dbReference type="Pfam" id="PF02653">
    <property type="entry name" value="BPD_transp_2"/>
    <property type="match status" value="1"/>
</dbReference>
<keyword evidence="2" id="KW-0813">Transport</keyword>
<dbReference type="Proteomes" id="UP000251144">
    <property type="component" value="Unassembled WGS sequence"/>
</dbReference>
<evidence type="ECO:0000256" key="9">
    <source>
        <dbReference type="SAM" id="Phobius"/>
    </source>
</evidence>
<gene>
    <name evidence="10" type="ORF">C4N26_12745</name>
</gene>
<keyword evidence="3" id="KW-1003">Cell membrane</keyword>
<feature type="transmembrane region" description="Helical" evidence="9">
    <location>
        <begin position="41"/>
        <end position="58"/>
    </location>
</feature>
<evidence type="ECO:0000256" key="2">
    <source>
        <dbReference type="ARBA" id="ARBA00022448"/>
    </source>
</evidence>
<dbReference type="CDD" id="cd06582">
    <property type="entry name" value="TM_PBP1_LivH_like"/>
    <property type="match status" value="1"/>
</dbReference>
<dbReference type="GO" id="GO:0006865">
    <property type="term" value="P:amino acid transport"/>
    <property type="evidence" value="ECO:0007669"/>
    <property type="project" value="UniProtKB-KW"/>
</dbReference>
<feature type="transmembrane region" description="Helical" evidence="9">
    <location>
        <begin position="257"/>
        <end position="278"/>
    </location>
</feature>
<evidence type="ECO:0000256" key="6">
    <source>
        <dbReference type="ARBA" id="ARBA00022989"/>
    </source>
</evidence>
<dbReference type="InterPro" id="IPR001851">
    <property type="entry name" value="ABC_transp_permease"/>
</dbReference>
<feature type="transmembrane region" description="Helical" evidence="9">
    <location>
        <begin position="64"/>
        <end position="85"/>
    </location>
</feature>
<name>A0A329TRJ3_9FIRM</name>
<organism evidence="10 11">
    <name type="scientific">Faecalibacterium prausnitzii</name>
    <dbReference type="NCBI Taxonomy" id="853"/>
    <lineage>
        <taxon>Bacteria</taxon>
        <taxon>Bacillati</taxon>
        <taxon>Bacillota</taxon>
        <taxon>Clostridia</taxon>
        <taxon>Eubacteriales</taxon>
        <taxon>Oscillospiraceae</taxon>
        <taxon>Faecalibacterium</taxon>
    </lineage>
</organism>
<dbReference type="InterPro" id="IPR037294">
    <property type="entry name" value="ABC_BtuC-like"/>
</dbReference>
<keyword evidence="4 9" id="KW-0812">Transmembrane</keyword>
<evidence type="ECO:0000256" key="4">
    <source>
        <dbReference type="ARBA" id="ARBA00022692"/>
    </source>
</evidence>
<evidence type="ECO:0000256" key="5">
    <source>
        <dbReference type="ARBA" id="ARBA00022970"/>
    </source>
</evidence>
<dbReference type="AlphaFoldDB" id="A0A329TRJ3"/>
<keyword evidence="6 9" id="KW-1133">Transmembrane helix</keyword>
<dbReference type="PANTHER" id="PTHR11795">
    <property type="entry name" value="BRANCHED-CHAIN AMINO ACID TRANSPORT SYSTEM PERMEASE PROTEIN LIVH"/>
    <property type="match status" value="1"/>
</dbReference>
<evidence type="ECO:0000256" key="1">
    <source>
        <dbReference type="ARBA" id="ARBA00004651"/>
    </source>
</evidence>
<keyword evidence="5" id="KW-0029">Amino-acid transport</keyword>
<dbReference type="EMBL" id="PRLB01000015">
    <property type="protein sequence ID" value="RAW52557.1"/>
    <property type="molecule type" value="Genomic_DNA"/>
</dbReference>
<reference evidence="10 11" key="1">
    <citation type="submission" date="2018-02" db="EMBL/GenBank/DDBJ databases">
        <title>Complete genome sequencing of Faecalibacterium prausnitzii strains isolated from the human gut.</title>
        <authorList>
            <person name="Fitzgerald B.C."/>
            <person name="Shkoporov A.N."/>
            <person name="Ross P.R."/>
            <person name="Hill C."/>
        </authorList>
    </citation>
    <scope>NUCLEOTIDE SEQUENCE [LARGE SCALE GENOMIC DNA]</scope>
    <source>
        <strain evidence="10 11">APC942/32-1</strain>
    </source>
</reference>